<protein>
    <submittedName>
        <fullName evidence="2">Uncharacterized protein</fullName>
    </submittedName>
</protein>
<dbReference type="EMBL" id="JAULSN010000003">
    <property type="protein sequence ID" value="KAK3377171.1"/>
    <property type="molecule type" value="Genomic_DNA"/>
</dbReference>
<evidence type="ECO:0000313" key="2">
    <source>
        <dbReference type="EMBL" id="KAK3377171.1"/>
    </source>
</evidence>
<reference evidence="2" key="1">
    <citation type="journal article" date="2023" name="Mol. Phylogenet. Evol.">
        <title>Genome-scale phylogeny and comparative genomics of the fungal order Sordariales.</title>
        <authorList>
            <person name="Hensen N."/>
            <person name="Bonometti L."/>
            <person name="Westerberg I."/>
            <person name="Brannstrom I.O."/>
            <person name="Guillou S."/>
            <person name="Cros-Aarteil S."/>
            <person name="Calhoun S."/>
            <person name="Haridas S."/>
            <person name="Kuo A."/>
            <person name="Mondo S."/>
            <person name="Pangilinan J."/>
            <person name="Riley R."/>
            <person name="LaButti K."/>
            <person name="Andreopoulos B."/>
            <person name="Lipzen A."/>
            <person name="Chen C."/>
            <person name="Yan M."/>
            <person name="Daum C."/>
            <person name="Ng V."/>
            <person name="Clum A."/>
            <person name="Steindorff A."/>
            <person name="Ohm R.A."/>
            <person name="Martin F."/>
            <person name="Silar P."/>
            <person name="Natvig D.O."/>
            <person name="Lalanne C."/>
            <person name="Gautier V."/>
            <person name="Ament-Velasquez S.L."/>
            <person name="Kruys A."/>
            <person name="Hutchinson M.I."/>
            <person name="Powell A.J."/>
            <person name="Barry K."/>
            <person name="Miller A.N."/>
            <person name="Grigoriev I.V."/>
            <person name="Debuchy R."/>
            <person name="Gladieux P."/>
            <person name="Hiltunen Thoren M."/>
            <person name="Johannesson H."/>
        </authorList>
    </citation>
    <scope>NUCLEOTIDE SEQUENCE</scope>
    <source>
        <strain evidence="2">CBS 958.72</strain>
    </source>
</reference>
<accession>A0AAE0NAV4</accession>
<reference evidence="2" key="2">
    <citation type="submission" date="2023-06" db="EMBL/GenBank/DDBJ databases">
        <authorList>
            <consortium name="Lawrence Berkeley National Laboratory"/>
            <person name="Haridas S."/>
            <person name="Hensen N."/>
            <person name="Bonometti L."/>
            <person name="Westerberg I."/>
            <person name="Brannstrom I.O."/>
            <person name="Guillou S."/>
            <person name="Cros-Aarteil S."/>
            <person name="Calhoun S."/>
            <person name="Kuo A."/>
            <person name="Mondo S."/>
            <person name="Pangilinan J."/>
            <person name="Riley R."/>
            <person name="Labutti K."/>
            <person name="Andreopoulos B."/>
            <person name="Lipzen A."/>
            <person name="Chen C."/>
            <person name="Yanf M."/>
            <person name="Daum C."/>
            <person name="Ng V."/>
            <person name="Clum A."/>
            <person name="Steindorff A."/>
            <person name="Ohm R."/>
            <person name="Martin F."/>
            <person name="Silar P."/>
            <person name="Natvig D."/>
            <person name="Lalanne C."/>
            <person name="Gautier V."/>
            <person name="Ament-Velasquez S.L."/>
            <person name="Kruys A."/>
            <person name="Hutchinson M.I."/>
            <person name="Powell A.J."/>
            <person name="Barry K."/>
            <person name="Miller A.N."/>
            <person name="Grigoriev I.V."/>
            <person name="Debuchy R."/>
            <person name="Gladieux P."/>
            <person name="Thoren M.H."/>
            <person name="Johannesson H."/>
        </authorList>
    </citation>
    <scope>NUCLEOTIDE SEQUENCE</scope>
    <source>
        <strain evidence="2">CBS 958.72</strain>
    </source>
</reference>
<proteinExistence type="predicted"/>
<comment type="caution">
    <text evidence="2">The sequence shown here is derived from an EMBL/GenBank/DDBJ whole genome shotgun (WGS) entry which is preliminary data.</text>
</comment>
<evidence type="ECO:0000313" key="3">
    <source>
        <dbReference type="Proteomes" id="UP001287356"/>
    </source>
</evidence>
<evidence type="ECO:0000256" key="1">
    <source>
        <dbReference type="SAM" id="MobiDB-lite"/>
    </source>
</evidence>
<gene>
    <name evidence="2" type="ORF">B0T24DRAFT_236384</name>
</gene>
<keyword evidence="3" id="KW-1185">Reference proteome</keyword>
<name>A0AAE0NAV4_9PEZI</name>
<sequence length="110" mass="12270">MPWFSLESVPRGVEAIVGAIWFFRVGGVCARAPSPITYAWRMRCEKDPIRPDLAGRSNGFSRVFPSTDVRRVSPMGAKWRGGRPPAALSTPKRQQPTAPTAPHHQRHRVP</sequence>
<organism evidence="2 3">
    <name type="scientific">Lasiosphaeria ovina</name>
    <dbReference type="NCBI Taxonomy" id="92902"/>
    <lineage>
        <taxon>Eukaryota</taxon>
        <taxon>Fungi</taxon>
        <taxon>Dikarya</taxon>
        <taxon>Ascomycota</taxon>
        <taxon>Pezizomycotina</taxon>
        <taxon>Sordariomycetes</taxon>
        <taxon>Sordariomycetidae</taxon>
        <taxon>Sordariales</taxon>
        <taxon>Lasiosphaeriaceae</taxon>
        <taxon>Lasiosphaeria</taxon>
    </lineage>
</organism>
<feature type="region of interest" description="Disordered" evidence="1">
    <location>
        <begin position="71"/>
        <end position="110"/>
    </location>
</feature>
<dbReference type="AlphaFoldDB" id="A0AAE0NAV4"/>
<dbReference type="Proteomes" id="UP001287356">
    <property type="component" value="Unassembled WGS sequence"/>
</dbReference>